<dbReference type="InterPro" id="IPR011989">
    <property type="entry name" value="ARM-like"/>
</dbReference>
<accession>A0A4Q2DG39</accession>
<dbReference type="Proteomes" id="UP000290288">
    <property type="component" value="Unassembled WGS sequence"/>
</dbReference>
<protein>
    <recommendedName>
        <fullName evidence="4">ARM repeat-containing protein</fullName>
    </recommendedName>
</protein>
<dbReference type="Gene3D" id="1.25.10.10">
    <property type="entry name" value="Leucine-rich Repeat Variant"/>
    <property type="match status" value="2"/>
</dbReference>
<evidence type="ECO:0000313" key="2">
    <source>
        <dbReference type="EMBL" id="RXW17694.1"/>
    </source>
</evidence>
<dbReference type="InterPro" id="IPR016024">
    <property type="entry name" value="ARM-type_fold"/>
</dbReference>
<reference evidence="2 3" key="1">
    <citation type="submission" date="2019-01" db="EMBL/GenBank/DDBJ databases">
        <title>Draft genome sequence of Psathyrella aberdarensis IHI B618.</title>
        <authorList>
            <person name="Buettner E."/>
            <person name="Kellner H."/>
        </authorList>
    </citation>
    <scope>NUCLEOTIDE SEQUENCE [LARGE SCALE GENOMIC DNA]</scope>
    <source>
        <strain evidence="2 3">IHI B618</strain>
    </source>
</reference>
<proteinExistence type="predicted"/>
<dbReference type="SUPFAM" id="SSF48371">
    <property type="entry name" value="ARM repeat"/>
    <property type="match status" value="1"/>
</dbReference>
<dbReference type="OrthoDB" id="10342413at2759"/>
<organism evidence="2 3">
    <name type="scientific">Candolleomyces aberdarensis</name>
    <dbReference type="NCBI Taxonomy" id="2316362"/>
    <lineage>
        <taxon>Eukaryota</taxon>
        <taxon>Fungi</taxon>
        <taxon>Dikarya</taxon>
        <taxon>Basidiomycota</taxon>
        <taxon>Agaricomycotina</taxon>
        <taxon>Agaricomycetes</taxon>
        <taxon>Agaricomycetidae</taxon>
        <taxon>Agaricales</taxon>
        <taxon>Agaricineae</taxon>
        <taxon>Psathyrellaceae</taxon>
        <taxon>Candolleomyces</taxon>
    </lineage>
</organism>
<dbReference type="AlphaFoldDB" id="A0A4Q2DG39"/>
<evidence type="ECO:0008006" key="4">
    <source>
        <dbReference type="Google" id="ProtNLM"/>
    </source>
</evidence>
<comment type="caution">
    <text evidence="2">The sequence shown here is derived from an EMBL/GenBank/DDBJ whole genome shotgun (WGS) entry which is preliminary data.</text>
</comment>
<name>A0A4Q2DG39_9AGAR</name>
<gene>
    <name evidence="2" type="ORF">EST38_g8163</name>
</gene>
<evidence type="ECO:0000313" key="3">
    <source>
        <dbReference type="Proteomes" id="UP000290288"/>
    </source>
</evidence>
<sequence>MTILPLFVPSSPFNTPLSDLLLWLGKMFAALVRWEWPSNSESLVKTDIDEGLAEILYNNLIKSPKPTHVDEAAAEIALPSFKKRTQILSLLKPLPEEDRKFSDSTPLEFDFHSDEMCDRPWDLAFQDITSSHRLHFMLAACRGVLQEKKNLKTTSIFILGLSLAKAGYIASETGRTSEWNIGEQERLGVKKLSQEFLSLLYTATVTELEDMTVLALNDTSSLPPGSELGAARSRKDILETLLSTFTLPHRAVRFHTFKMLNQVPVNMFNSVSIEIISNMIVYEDEDIREDGLRILVKLATEEEKKKTNLVIPALLASVESGFNHEPEQRLRTIAFVRTIWDDSDTPFHSLVKQFVPGLVEVALAADSIDVRQPALRLAKDMREEELESDIQSAVLKSLNMRLESPDSWERFSALANLSTLLKGDGTRDISEEPLYALALSFNTDLVQGPFPYTFEKVVKAAIHDDSSSVRRVAKSILKEFSKDGRVNSMKPVNGLAWLEAAGKEPSLWLVRNNAVLVLEIFIEQLDFTNENLLRRLVEWAGADEDDDVRRSSLRLISTICKQHYWSSEMLETVKPTISSVKNKIIDIDSDEEDPSPWIHFFSDMVKQVPFPEAIPILLKLYVKVDSASDLWKSEDFLTLGERENASLKKSVDKVLKGVASDVRDGIGAKPAPGPPVPEPDSGTPDSQDDESDNAGATEYMSQSTLKPSLRRLLYKIEWDDRRTWVDILATIAAHFPLEFQDAPTILFEIAQHDFDSDVQSETPDPTKLLDIAIKNSESDVRAEAMQALQRLLKDAAKSRASIAAKLGKALASCLAAPEYTDRALTVLETITAPPKPEDEEFQTLPKLIEAVIKEEKSNAAFETRDALYSLFQNAKLPDQRVDTILPKAIGLALILDAELKVRSAKRNVRSAAINLFGRLVGCVPGRGDSQIIPRLAEIAIKDDDEDLRIIALRVFQLAYKATDEELASRFRDAIKESLSKIIETSLKDQGNSKFRANAVSAVHILTGENTNDHFSDIVSPSVPQLLRIVLVSGEKKIGSSVERILFDHFTVSTPETKLSRDVFIAIPSMVATISDAGKATVLRLAETLPISDDSAATIARALTPMLRNTSSFARTTAIELLLKLYTTHRHSKPRFFESAMPEIISLAFDDNDVGGTRITAIQLLVAVSSGTDAKESIGEQKPERWAATSRSVLEQITPLAAKCIALLQVEHLRPTVVELLSLMSLDANGK</sequence>
<feature type="region of interest" description="Disordered" evidence="1">
    <location>
        <begin position="663"/>
        <end position="702"/>
    </location>
</feature>
<dbReference type="EMBL" id="SDEE01000320">
    <property type="protein sequence ID" value="RXW17694.1"/>
    <property type="molecule type" value="Genomic_DNA"/>
</dbReference>
<keyword evidence="3" id="KW-1185">Reference proteome</keyword>
<evidence type="ECO:0000256" key="1">
    <source>
        <dbReference type="SAM" id="MobiDB-lite"/>
    </source>
</evidence>